<comment type="caution">
    <text evidence="7">The sequence shown here is derived from an EMBL/GenBank/DDBJ whole genome shotgun (WGS) entry which is preliminary data.</text>
</comment>
<proteinExistence type="inferred from homology"/>
<dbReference type="Proteomes" id="UP001497525">
    <property type="component" value="Unassembled WGS sequence"/>
</dbReference>
<evidence type="ECO:0000256" key="3">
    <source>
        <dbReference type="ARBA" id="ARBA00022692"/>
    </source>
</evidence>
<dbReference type="CDD" id="cd15904">
    <property type="entry name" value="TSPO_MBR"/>
    <property type="match status" value="1"/>
</dbReference>
<evidence type="ECO:0000313" key="7">
    <source>
        <dbReference type="EMBL" id="CAL5132265.1"/>
    </source>
</evidence>
<comment type="similarity">
    <text evidence="2">Belongs to the TspO/BZRP family.</text>
</comment>
<dbReference type="AlphaFoldDB" id="A0AAV2T674"/>
<dbReference type="FunFam" id="1.20.1260.100:FF:000001">
    <property type="entry name" value="translocator protein 2"/>
    <property type="match status" value="1"/>
</dbReference>
<evidence type="ECO:0008006" key="9">
    <source>
        <dbReference type="Google" id="ProtNLM"/>
    </source>
</evidence>
<comment type="subcellular location">
    <subcellularLocation>
        <location evidence="1">Membrane</location>
        <topology evidence="1">Multi-pass membrane protein</topology>
    </subcellularLocation>
</comment>
<dbReference type="InterPro" id="IPR004307">
    <property type="entry name" value="TspO_MBR"/>
</dbReference>
<evidence type="ECO:0000256" key="6">
    <source>
        <dbReference type="SAM" id="Phobius"/>
    </source>
</evidence>
<sequence length="153" mass="17022">MDFRILPFVAAPFIGVLPSRRIVTKNMDWYDSLKRPSFAPPKWVFGPVWSALYGSMGLASYLVWRDASPGEAFLPLAMYGTQLVLNWSWTPVFFGAHKFKASVAVILATLGGVISCFFLFRPINKIASNLMVPYIAWLTLASAVNIRTATLNS</sequence>
<organism evidence="7 8">
    <name type="scientific">Calicophoron daubneyi</name>
    <name type="common">Rumen fluke</name>
    <name type="synonym">Paramphistomum daubneyi</name>
    <dbReference type="NCBI Taxonomy" id="300641"/>
    <lineage>
        <taxon>Eukaryota</taxon>
        <taxon>Metazoa</taxon>
        <taxon>Spiralia</taxon>
        <taxon>Lophotrochozoa</taxon>
        <taxon>Platyhelminthes</taxon>
        <taxon>Trematoda</taxon>
        <taxon>Digenea</taxon>
        <taxon>Plagiorchiida</taxon>
        <taxon>Pronocephalata</taxon>
        <taxon>Paramphistomoidea</taxon>
        <taxon>Paramphistomidae</taxon>
        <taxon>Calicophoron</taxon>
    </lineage>
</organism>
<evidence type="ECO:0000256" key="1">
    <source>
        <dbReference type="ARBA" id="ARBA00004141"/>
    </source>
</evidence>
<evidence type="ECO:0000256" key="5">
    <source>
        <dbReference type="ARBA" id="ARBA00023136"/>
    </source>
</evidence>
<keyword evidence="4 6" id="KW-1133">Transmembrane helix</keyword>
<evidence type="ECO:0000256" key="2">
    <source>
        <dbReference type="ARBA" id="ARBA00007524"/>
    </source>
</evidence>
<name>A0AAV2T674_CALDB</name>
<dbReference type="Pfam" id="PF03073">
    <property type="entry name" value="TspO_MBR"/>
    <property type="match status" value="1"/>
</dbReference>
<dbReference type="PANTHER" id="PTHR10057">
    <property type="entry name" value="PERIPHERAL-TYPE BENZODIAZEPINE RECEPTOR"/>
    <property type="match status" value="1"/>
</dbReference>
<feature type="transmembrane region" description="Helical" evidence="6">
    <location>
        <begin position="132"/>
        <end position="150"/>
    </location>
</feature>
<dbReference type="PANTHER" id="PTHR10057:SF0">
    <property type="entry name" value="TRANSLOCATOR PROTEIN"/>
    <property type="match status" value="1"/>
</dbReference>
<protein>
    <recommendedName>
        <fullName evidence="9">Translocator protein</fullName>
    </recommendedName>
</protein>
<dbReference type="PIRSF" id="PIRSF005859">
    <property type="entry name" value="PBR"/>
    <property type="match status" value="1"/>
</dbReference>
<gene>
    <name evidence="7" type="ORF">CDAUBV1_LOCUS5105</name>
</gene>
<feature type="transmembrane region" description="Helical" evidence="6">
    <location>
        <begin position="45"/>
        <end position="64"/>
    </location>
</feature>
<dbReference type="GO" id="GO:0033013">
    <property type="term" value="P:tetrapyrrole metabolic process"/>
    <property type="evidence" value="ECO:0007669"/>
    <property type="project" value="UniProtKB-ARBA"/>
</dbReference>
<keyword evidence="3 6" id="KW-0812">Transmembrane</keyword>
<dbReference type="EMBL" id="CAXLJL010000123">
    <property type="protein sequence ID" value="CAL5132265.1"/>
    <property type="molecule type" value="Genomic_DNA"/>
</dbReference>
<accession>A0AAV2T674</accession>
<feature type="transmembrane region" description="Helical" evidence="6">
    <location>
        <begin position="76"/>
        <end position="95"/>
    </location>
</feature>
<keyword evidence="5 6" id="KW-0472">Membrane</keyword>
<dbReference type="Gene3D" id="1.20.1260.100">
    <property type="entry name" value="TspO/MBR protein"/>
    <property type="match status" value="1"/>
</dbReference>
<dbReference type="InterPro" id="IPR038330">
    <property type="entry name" value="TspO/MBR-related_sf"/>
</dbReference>
<evidence type="ECO:0000313" key="8">
    <source>
        <dbReference type="Proteomes" id="UP001497525"/>
    </source>
</evidence>
<evidence type="ECO:0000256" key="4">
    <source>
        <dbReference type="ARBA" id="ARBA00022989"/>
    </source>
</evidence>
<reference evidence="7" key="1">
    <citation type="submission" date="2024-06" db="EMBL/GenBank/DDBJ databases">
        <authorList>
            <person name="Liu X."/>
            <person name="Lenzi L."/>
            <person name="Haldenby T S."/>
            <person name="Uol C."/>
        </authorList>
    </citation>
    <scope>NUCLEOTIDE SEQUENCE</scope>
</reference>
<feature type="transmembrane region" description="Helical" evidence="6">
    <location>
        <begin position="101"/>
        <end position="120"/>
    </location>
</feature>
<dbReference type="GO" id="GO:0005741">
    <property type="term" value="C:mitochondrial outer membrane"/>
    <property type="evidence" value="ECO:0007669"/>
    <property type="project" value="TreeGrafter"/>
</dbReference>